<dbReference type="EMBL" id="KK112172">
    <property type="protein sequence ID" value="KFM56924.1"/>
    <property type="molecule type" value="Genomic_DNA"/>
</dbReference>
<organism evidence="1 2">
    <name type="scientific">Stegodyphus mimosarum</name>
    <name type="common">African social velvet spider</name>
    <dbReference type="NCBI Taxonomy" id="407821"/>
    <lineage>
        <taxon>Eukaryota</taxon>
        <taxon>Metazoa</taxon>
        <taxon>Ecdysozoa</taxon>
        <taxon>Arthropoda</taxon>
        <taxon>Chelicerata</taxon>
        <taxon>Arachnida</taxon>
        <taxon>Araneae</taxon>
        <taxon>Araneomorphae</taxon>
        <taxon>Entelegynae</taxon>
        <taxon>Eresoidea</taxon>
        <taxon>Eresidae</taxon>
        <taxon>Stegodyphus</taxon>
    </lineage>
</organism>
<evidence type="ECO:0000313" key="2">
    <source>
        <dbReference type="Proteomes" id="UP000054359"/>
    </source>
</evidence>
<keyword evidence="2" id="KW-1185">Reference proteome</keyword>
<feature type="non-terminal residue" evidence="1">
    <location>
        <position position="39"/>
    </location>
</feature>
<proteinExistence type="predicted"/>
<gene>
    <name evidence="1" type="ORF">X975_27042</name>
</gene>
<name>A0A087SVN5_STEMI</name>
<accession>A0A087SVN5</accession>
<evidence type="ECO:0000313" key="1">
    <source>
        <dbReference type="EMBL" id="KFM56924.1"/>
    </source>
</evidence>
<reference evidence="1 2" key="1">
    <citation type="submission" date="2013-11" db="EMBL/GenBank/DDBJ databases">
        <title>Genome sequencing of Stegodyphus mimosarum.</title>
        <authorList>
            <person name="Bechsgaard J."/>
        </authorList>
    </citation>
    <scope>NUCLEOTIDE SEQUENCE [LARGE SCALE GENOMIC DNA]</scope>
</reference>
<dbReference type="Proteomes" id="UP000054359">
    <property type="component" value="Unassembled WGS sequence"/>
</dbReference>
<dbReference type="AlphaFoldDB" id="A0A087SVN5"/>
<sequence>MSIIIQALSSVEVWSRSSIRHLRKLYQRFSVKLNTQCSV</sequence>
<protein>
    <submittedName>
        <fullName evidence="1">Uncharacterized protein</fullName>
    </submittedName>
</protein>